<reference evidence="1 2" key="1">
    <citation type="journal article" date="2005" name="PLoS Genet.">
        <title>Life in hot carbon monoxide: the complete genome sequence of Carboxydothermus hydrogenoformans Z-2901.</title>
        <authorList>
            <person name="Wu M."/>
            <person name="Ren Q."/>
            <person name="Durkin A.S."/>
            <person name="Daugherty S.C."/>
            <person name="Brinkac L.M."/>
            <person name="Dodson R.J."/>
            <person name="Madupu R."/>
            <person name="Sullivan S.A."/>
            <person name="Kolonay J.F."/>
            <person name="Haft D.H."/>
            <person name="Nelson W.C."/>
            <person name="Tallon L.J."/>
            <person name="Jones K.M."/>
            <person name="Ulrich L.E."/>
            <person name="Gonzalez J.M."/>
            <person name="Zhulin I.B."/>
            <person name="Robb F.T."/>
            <person name="Eisen J.A."/>
        </authorList>
    </citation>
    <scope>NUCLEOTIDE SEQUENCE [LARGE SCALE GENOMIC DNA]</scope>
    <source>
        <strain evidence="2">ATCC BAA-161 / DSM 6008 / Z-2901</strain>
    </source>
</reference>
<dbReference type="Proteomes" id="UP000002706">
    <property type="component" value="Chromosome"/>
</dbReference>
<dbReference type="AlphaFoldDB" id="Q3ADP6"/>
<sequence>MEKLERNLVFYKNARFLFLLYLLKKGFFRHQVIRPEGPQKKLFFWRTEFLLTIK</sequence>
<keyword evidence="2" id="KW-1185">Reference proteome</keyword>
<dbReference type="STRING" id="246194.CHY_0888"/>
<dbReference type="EMBL" id="CP000141">
    <property type="protein sequence ID" value="ABB14649.1"/>
    <property type="molecule type" value="Genomic_DNA"/>
</dbReference>
<organism evidence="1 2">
    <name type="scientific">Carboxydothermus hydrogenoformans (strain ATCC BAA-161 / DSM 6008 / Z-2901)</name>
    <dbReference type="NCBI Taxonomy" id="246194"/>
    <lineage>
        <taxon>Bacteria</taxon>
        <taxon>Bacillati</taxon>
        <taxon>Bacillota</taxon>
        <taxon>Clostridia</taxon>
        <taxon>Thermoanaerobacterales</taxon>
        <taxon>Thermoanaerobacteraceae</taxon>
        <taxon>Carboxydothermus</taxon>
    </lineage>
</organism>
<gene>
    <name evidence="1" type="ordered locus">CHY_0888</name>
</gene>
<name>Q3ADP6_CARHZ</name>
<accession>Q3ADP6</accession>
<dbReference type="KEGG" id="chy:CHY_0888"/>
<dbReference type="InParanoid" id="Q3ADP6"/>
<evidence type="ECO:0000313" key="1">
    <source>
        <dbReference type="EMBL" id="ABB14649.1"/>
    </source>
</evidence>
<proteinExistence type="predicted"/>
<evidence type="ECO:0000313" key="2">
    <source>
        <dbReference type="Proteomes" id="UP000002706"/>
    </source>
</evidence>
<protein>
    <submittedName>
        <fullName evidence="1">Uncharacterized protein</fullName>
    </submittedName>
</protein>
<dbReference type="HOGENOM" id="CLU_3041598_0_0_9"/>